<proteinExistence type="predicted"/>
<accession>A0A521DCA8</accession>
<gene>
    <name evidence="2" type="ORF">SAMN06265379_10550</name>
</gene>
<dbReference type="AlphaFoldDB" id="A0A521DCA8"/>
<keyword evidence="1" id="KW-0812">Transmembrane</keyword>
<evidence type="ECO:0000256" key="1">
    <source>
        <dbReference type="SAM" id="Phobius"/>
    </source>
</evidence>
<feature type="transmembrane region" description="Helical" evidence="1">
    <location>
        <begin position="22"/>
        <end position="43"/>
    </location>
</feature>
<evidence type="ECO:0000313" key="2">
    <source>
        <dbReference type="EMBL" id="SMO69313.1"/>
    </source>
</evidence>
<reference evidence="2 3" key="1">
    <citation type="submission" date="2017-05" db="EMBL/GenBank/DDBJ databases">
        <authorList>
            <person name="Varghese N."/>
            <person name="Submissions S."/>
        </authorList>
    </citation>
    <scope>NUCLEOTIDE SEQUENCE [LARGE SCALE GENOMIC DNA]</scope>
    <source>
        <strain evidence="2 3">DSM 27040</strain>
    </source>
</reference>
<name>A0A521DCA8_SACCC</name>
<protein>
    <submittedName>
        <fullName evidence="2">Uncharacterized protein</fullName>
    </submittedName>
</protein>
<keyword evidence="1" id="KW-0472">Membrane</keyword>
<evidence type="ECO:0000313" key="3">
    <source>
        <dbReference type="Proteomes" id="UP000319040"/>
    </source>
</evidence>
<dbReference type="Proteomes" id="UP000319040">
    <property type="component" value="Unassembled WGS sequence"/>
</dbReference>
<keyword evidence="3" id="KW-1185">Reference proteome</keyword>
<keyword evidence="1" id="KW-1133">Transmembrane helix</keyword>
<dbReference type="EMBL" id="FXTB01000005">
    <property type="protein sequence ID" value="SMO69313.1"/>
    <property type="molecule type" value="Genomic_DNA"/>
</dbReference>
<organism evidence="2 3">
    <name type="scientific">Saccharicrinis carchari</name>
    <dbReference type="NCBI Taxonomy" id="1168039"/>
    <lineage>
        <taxon>Bacteria</taxon>
        <taxon>Pseudomonadati</taxon>
        <taxon>Bacteroidota</taxon>
        <taxon>Bacteroidia</taxon>
        <taxon>Marinilabiliales</taxon>
        <taxon>Marinilabiliaceae</taxon>
        <taxon>Saccharicrinis</taxon>
    </lineage>
</organism>
<sequence length="50" mass="5732">MQRFVTSKAPLLCERTITFDKVMILILLIGDADVDVFFVLLSFQTIRGQK</sequence>